<dbReference type="InterPro" id="IPR000792">
    <property type="entry name" value="Tscrpt_reg_LuxR_C"/>
</dbReference>
<feature type="domain" description="Response regulatory" evidence="5">
    <location>
        <begin position="11"/>
        <end position="127"/>
    </location>
</feature>
<sequence>MFGSENSSVISVLIADDHQLVRDMIGAFIEAQPDFDITPVPSYDDALAVLESGKSFDVVLLDVNMPGMKGLECIETLVQKFPKTSIVIFSGSASDAYVKDALDVGAKGYIPKTLPFKSLLNTIRLVASGEVFVPSSFLSTAAETGDEVNFGMSANELRVLRKVCAGLSNKEIARDMEMTEVTIKMHMRGICSKMGAKNRTQAAVIALREQIA</sequence>
<dbReference type="PANTHER" id="PTHR45566">
    <property type="entry name" value="HTH-TYPE TRANSCRIPTIONAL REGULATOR YHJB-RELATED"/>
    <property type="match status" value="1"/>
</dbReference>
<evidence type="ECO:0000313" key="6">
    <source>
        <dbReference type="EMBL" id="CRK74403.1"/>
    </source>
</evidence>
<dbReference type="InterPro" id="IPR058245">
    <property type="entry name" value="NreC/VraR/RcsB-like_REC"/>
</dbReference>
<dbReference type="SUPFAM" id="SSF46894">
    <property type="entry name" value="C-terminal effector domain of the bipartite response regulators"/>
    <property type="match status" value="1"/>
</dbReference>
<reference evidence="6 7" key="1">
    <citation type="submission" date="2015-04" db="EMBL/GenBank/DDBJ databases">
        <authorList>
            <person name="Syromyatnikov M.Y."/>
            <person name="Popov V.N."/>
        </authorList>
    </citation>
    <scope>NUCLEOTIDE SEQUENCE [LARGE SCALE GENOMIC DNA]</scope>
    <source>
        <strain evidence="6 7">CECT 5292</strain>
    </source>
</reference>
<accession>A0A0U1NIW0</accession>
<dbReference type="Pfam" id="PF00072">
    <property type="entry name" value="Response_reg"/>
    <property type="match status" value="1"/>
</dbReference>
<dbReference type="CDD" id="cd06170">
    <property type="entry name" value="LuxR_C_like"/>
    <property type="match status" value="1"/>
</dbReference>
<evidence type="ECO:0000256" key="1">
    <source>
        <dbReference type="ARBA" id="ARBA00022553"/>
    </source>
</evidence>
<dbReference type="CDD" id="cd17535">
    <property type="entry name" value="REC_NarL-like"/>
    <property type="match status" value="1"/>
</dbReference>
<evidence type="ECO:0000259" key="4">
    <source>
        <dbReference type="PROSITE" id="PS50043"/>
    </source>
</evidence>
<keyword evidence="6" id="KW-0645">Protease</keyword>
<organism evidence="6 7">
    <name type="scientific">Nereida ignava</name>
    <dbReference type="NCBI Taxonomy" id="282199"/>
    <lineage>
        <taxon>Bacteria</taxon>
        <taxon>Pseudomonadati</taxon>
        <taxon>Pseudomonadota</taxon>
        <taxon>Alphaproteobacteria</taxon>
        <taxon>Rhodobacterales</taxon>
        <taxon>Roseobacteraceae</taxon>
        <taxon>Nereida</taxon>
    </lineage>
</organism>
<dbReference type="InterPro" id="IPR051015">
    <property type="entry name" value="EvgA-like"/>
</dbReference>
<dbReference type="AlphaFoldDB" id="A0A0U1NIW0"/>
<feature type="domain" description="HTH luxR-type" evidence="4">
    <location>
        <begin position="145"/>
        <end position="210"/>
    </location>
</feature>
<dbReference type="GO" id="GO:0000160">
    <property type="term" value="P:phosphorelay signal transduction system"/>
    <property type="evidence" value="ECO:0007669"/>
    <property type="project" value="InterPro"/>
</dbReference>
<name>A0A0U1NIW0_9RHOB</name>
<dbReference type="STRING" id="282199.GCA_001049735_00433"/>
<dbReference type="GO" id="GO:0006355">
    <property type="term" value="P:regulation of DNA-templated transcription"/>
    <property type="evidence" value="ECO:0007669"/>
    <property type="project" value="InterPro"/>
</dbReference>
<dbReference type="SMART" id="SM00448">
    <property type="entry name" value="REC"/>
    <property type="match status" value="1"/>
</dbReference>
<dbReference type="PROSITE" id="PS50043">
    <property type="entry name" value="HTH_LUXR_2"/>
    <property type="match status" value="1"/>
</dbReference>
<dbReference type="OrthoDB" id="3679796at2"/>
<keyword evidence="2" id="KW-0238">DNA-binding</keyword>
<dbReference type="SUPFAM" id="SSF52172">
    <property type="entry name" value="CheY-like"/>
    <property type="match status" value="1"/>
</dbReference>
<keyword evidence="6" id="KW-0378">Hydrolase</keyword>
<gene>
    <name evidence="6" type="primary">degU</name>
    <name evidence="6" type="ORF">NIG5292_00433</name>
</gene>
<evidence type="ECO:0000256" key="2">
    <source>
        <dbReference type="ARBA" id="ARBA00023125"/>
    </source>
</evidence>
<evidence type="ECO:0000313" key="7">
    <source>
        <dbReference type="Proteomes" id="UP000048949"/>
    </source>
</evidence>
<dbReference type="RefSeq" id="WP_048597684.1">
    <property type="nucleotide sequence ID" value="NZ_CAXIAP010000001.1"/>
</dbReference>
<dbReference type="InterPro" id="IPR001789">
    <property type="entry name" value="Sig_transdc_resp-reg_receiver"/>
</dbReference>
<dbReference type="InterPro" id="IPR016032">
    <property type="entry name" value="Sig_transdc_resp-reg_C-effctor"/>
</dbReference>
<dbReference type="Gene3D" id="3.40.50.2300">
    <property type="match status" value="1"/>
</dbReference>
<dbReference type="Proteomes" id="UP000048949">
    <property type="component" value="Unassembled WGS sequence"/>
</dbReference>
<dbReference type="Pfam" id="PF00196">
    <property type="entry name" value="GerE"/>
    <property type="match status" value="1"/>
</dbReference>
<dbReference type="PRINTS" id="PR00038">
    <property type="entry name" value="HTHLUXR"/>
</dbReference>
<dbReference type="GO" id="GO:0008233">
    <property type="term" value="F:peptidase activity"/>
    <property type="evidence" value="ECO:0007669"/>
    <property type="project" value="UniProtKB-KW"/>
</dbReference>
<dbReference type="GO" id="GO:0006508">
    <property type="term" value="P:proteolysis"/>
    <property type="evidence" value="ECO:0007669"/>
    <property type="project" value="UniProtKB-KW"/>
</dbReference>
<evidence type="ECO:0000256" key="3">
    <source>
        <dbReference type="PROSITE-ProRule" id="PRU00169"/>
    </source>
</evidence>
<dbReference type="PROSITE" id="PS50110">
    <property type="entry name" value="RESPONSE_REGULATORY"/>
    <property type="match status" value="1"/>
</dbReference>
<dbReference type="SMART" id="SM00421">
    <property type="entry name" value="HTH_LUXR"/>
    <property type="match status" value="1"/>
</dbReference>
<dbReference type="PANTHER" id="PTHR45566:SF2">
    <property type="entry name" value="NARL SUBFAMILY"/>
    <property type="match status" value="1"/>
</dbReference>
<feature type="modified residue" description="4-aspartylphosphate" evidence="3">
    <location>
        <position position="62"/>
    </location>
</feature>
<dbReference type="GO" id="GO:0003677">
    <property type="term" value="F:DNA binding"/>
    <property type="evidence" value="ECO:0007669"/>
    <property type="project" value="UniProtKB-KW"/>
</dbReference>
<keyword evidence="7" id="KW-1185">Reference proteome</keyword>
<keyword evidence="1 3" id="KW-0597">Phosphoprotein</keyword>
<evidence type="ECO:0000259" key="5">
    <source>
        <dbReference type="PROSITE" id="PS50110"/>
    </source>
</evidence>
<protein>
    <submittedName>
        <fullName evidence="6">Protease production enhancer protein</fullName>
    </submittedName>
</protein>
<dbReference type="InterPro" id="IPR011006">
    <property type="entry name" value="CheY-like_superfamily"/>
</dbReference>
<dbReference type="EMBL" id="CVQV01000002">
    <property type="protein sequence ID" value="CRK74403.1"/>
    <property type="molecule type" value="Genomic_DNA"/>
</dbReference>
<proteinExistence type="predicted"/>